<organism evidence="2 3">
    <name type="scientific">Marasmiellus scandens</name>
    <dbReference type="NCBI Taxonomy" id="2682957"/>
    <lineage>
        <taxon>Eukaryota</taxon>
        <taxon>Fungi</taxon>
        <taxon>Dikarya</taxon>
        <taxon>Basidiomycota</taxon>
        <taxon>Agaricomycotina</taxon>
        <taxon>Agaricomycetes</taxon>
        <taxon>Agaricomycetidae</taxon>
        <taxon>Agaricales</taxon>
        <taxon>Marasmiineae</taxon>
        <taxon>Omphalotaceae</taxon>
        <taxon>Marasmiellus</taxon>
    </lineage>
</organism>
<evidence type="ECO:0000313" key="2">
    <source>
        <dbReference type="EMBL" id="KAK7450536.1"/>
    </source>
</evidence>
<gene>
    <name evidence="2" type="ORF">VKT23_012845</name>
</gene>
<sequence length="374" mass="41021">MPSYTHTVKVALSYESAGEHDVRVVVRPGNLEIDDHSVDDDSLNVRVHVSRHSTSDLESLDSRPVSSLSQDQIVHSDSSSDISSSASIPPDSDITDSDSHELSSVYTPMSIDEFSDFDSSDSHISVDDESRVSGFRARLSSVLRSVSPQSEPTAVNSESSYADFSFSDTDPGSSIYSSSVSTPSHDTVDSILSNTDELSSAYTPAMSIDNLSNSSTDDDRVRDSSNSVELVSAILFCSYDVEVSGYPVGLRQFLANLPGKLMVAYQASSVYVYIGLRGSYKPLIILPAFVIDLEKSFRCTDLVLKVHQELFIGDMQGVLKSKETRLTVTFLEVEQYLAFKDALKFRTDMGITGDVSDWSVLSTFYTNLDREMTD</sequence>
<comment type="caution">
    <text evidence="2">The sequence shown here is derived from an EMBL/GenBank/DDBJ whole genome shotgun (WGS) entry which is preliminary data.</text>
</comment>
<reference evidence="2 3" key="1">
    <citation type="submission" date="2024-01" db="EMBL/GenBank/DDBJ databases">
        <title>A draft genome for the cacao thread blight pathogen Marasmiellus scandens.</title>
        <authorList>
            <person name="Baruah I.K."/>
            <person name="Leung J."/>
            <person name="Bukari Y."/>
            <person name="Amoako-Attah I."/>
            <person name="Meinhardt L.W."/>
            <person name="Bailey B.A."/>
            <person name="Cohen S.P."/>
        </authorList>
    </citation>
    <scope>NUCLEOTIDE SEQUENCE [LARGE SCALE GENOMIC DNA]</scope>
    <source>
        <strain evidence="2 3">GH-19</strain>
    </source>
</reference>
<dbReference type="Proteomes" id="UP001498398">
    <property type="component" value="Unassembled WGS sequence"/>
</dbReference>
<evidence type="ECO:0000256" key="1">
    <source>
        <dbReference type="SAM" id="MobiDB-lite"/>
    </source>
</evidence>
<dbReference type="EMBL" id="JBANRG010000033">
    <property type="protein sequence ID" value="KAK7450536.1"/>
    <property type="molecule type" value="Genomic_DNA"/>
</dbReference>
<protein>
    <submittedName>
        <fullName evidence="2">Uncharacterized protein</fullName>
    </submittedName>
</protein>
<keyword evidence="3" id="KW-1185">Reference proteome</keyword>
<evidence type="ECO:0000313" key="3">
    <source>
        <dbReference type="Proteomes" id="UP001498398"/>
    </source>
</evidence>
<name>A0ABR1J7W3_9AGAR</name>
<feature type="compositionally biased region" description="Polar residues" evidence="1">
    <location>
        <begin position="64"/>
        <end position="75"/>
    </location>
</feature>
<feature type="compositionally biased region" description="Low complexity" evidence="1">
    <location>
        <begin position="76"/>
        <end position="92"/>
    </location>
</feature>
<proteinExistence type="predicted"/>
<accession>A0ABR1J7W3</accession>
<feature type="region of interest" description="Disordered" evidence="1">
    <location>
        <begin position="52"/>
        <end position="101"/>
    </location>
</feature>